<feature type="transmembrane region" description="Helical" evidence="5">
    <location>
        <begin position="457"/>
        <end position="479"/>
    </location>
</feature>
<feature type="domain" description="Major facilitator superfamily (MFS) profile" evidence="6">
    <location>
        <begin position="82"/>
        <end position="509"/>
    </location>
</feature>
<reference evidence="8" key="1">
    <citation type="journal article" date="2002" name="Science">
        <title>The draft genome of Ciona intestinalis: insights into chordate and vertebrate origins.</title>
        <authorList>
            <person name="Dehal P."/>
            <person name="Satou Y."/>
            <person name="Campbell R.K."/>
            <person name="Chapman J."/>
            <person name="Degnan B."/>
            <person name="De Tomaso A."/>
            <person name="Davidson B."/>
            <person name="Di Gregorio A."/>
            <person name="Gelpke M."/>
            <person name="Goodstein D.M."/>
            <person name="Harafuji N."/>
            <person name="Hastings K.E."/>
            <person name="Ho I."/>
            <person name="Hotta K."/>
            <person name="Huang W."/>
            <person name="Kawashima T."/>
            <person name="Lemaire P."/>
            <person name="Martinez D."/>
            <person name="Meinertzhagen I.A."/>
            <person name="Necula S."/>
            <person name="Nonaka M."/>
            <person name="Putnam N."/>
            <person name="Rash S."/>
            <person name="Saiga H."/>
            <person name="Satake M."/>
            <person name="Terry A."/>
            <person name="Yamada L."/>
            <person name="Wang H.G."/>
            <person name="Awazu S."/>
            <person name="Azumi K."/>
            <person name="Boore J."/>
            <person name="Branno M."/>
            <person name="Chin-Bow S."/>
            <person name="DeSantis R."/>
            <person name="Doyle S."/>
            <person name="Francino P."/>
            <person name="Keys D.N."/>
            <person name="Haga S."/>
            <person name="Hayashi H."/>
            <person name="Hino K."/>
            <person name="Imai K.S."/>
            <person name="Inaba K."/>
            <person name="Kano S."/>
            <person name="Kobayashi K."/>
            <person name="Kobayashi M."/>
            <person name="Lee B.I."/>
            <person name="Makabe K.W."/>
            <person name="Manohar C."/>
            <person name="Matassi G."/>
            <person name="Medina M."/>
            <person name="Mochizuki Y."/>
            <person name="Mount S."/>
            <person name="Morishita T."/>
            <person name="Miura S."/>
            <person name="Nakayama A."/>
            <person name="Nishizaka S."/>
            <person name="Nomoto H."/>
            <person name="Ohta F."/>
            <person name="Oishi K."/>
            <person name="Rigoutsos I."/>
            <person name="Sano M."/>
            <person name="Sasaki A."/>
            <person name="Sasakura Y."/>
            <person name="Shoguchi E."/>
            <person name="Shin-i T."/>
            <person name="Spagnuolo A."/>
            <person name="Stainier D."/>
            <person name="Suzuki M.M."/>
            <person name="Tassy O."/>
            <person name="Takatori N."/>
            <person name="Tokuoka M."/>
            <person name="Yagi K."/>
            <person name="Yoshizaki F."/>
            <person name="Wada S."/>
            <person name="Zhang C."/>
            <person name="Hyatt P.D."/>
            <person name="Larimer F."/>
            <person name="Detter C."/>
            <person name="Doggett N."/>
            <person name="Glavina T."/>
            <person name="Hawkins T."/>
            <person name="Richardson P."/>
            <person name="Lucas S."/>
            <person name="Kohara Y."/>
            <person name="Levine M."/>
            <person name="Satoh N."/>
            <person name="Rokhsar D.S."/>
        </authorList>
    </citation>
    <scope>NUCLEOTIDE SEQUENCE [LARGE SCALE GENOMIC DNA]</scope>
</reference>
<reference evidence="7" key="3">
    <citation type="submission" date="2025-08" db="UniProtKB">
        <authorList>
            <consortium name="Ensembl"/>
        </authorList>
    </citation>
    <scope>IDENTIFICATION</scope>
</reference>
<feature type="transmembrane region" description="Helical" evidence="5">
    <location>
        <begin position="339"/>
        <end position="356"/>
    </location>
</feature>
<feature type="transmembrane region" description="Helical" evidence="5">
    <location>
        <begin position="396"/>
        <end position="416"/>
    </location>
</feature>
<comment type="subcellular location">
    <subcellularLocation>
        <location evidence="1">Membrane</location>
        <topology evidence="1">Multi-pass membrane protein</topology>
    </subcellularLocation>
</comment>
<dbReference type="Proteomes" id="UP000008144">
    <property type="component" value="Chromosome 10"/>
</dbReference>
<feature type="transmembrane region" description="Helical" evidence="5">
    <location>
        <begin position="20"/>
        <end position="43"/>
    </location>
</feature>
<evidence type="ECO:0000256" key="1">
    <source>
        <dbReference type="ARBA" id="ARBA00004141"/>
    </source>
</evidence>
<feature type="transmembrane region" description="Helical" evidence="5">
    <location>
        <begin position="485"/>
        <end position="505"/>
    </location>
</feature>
<feature type="transmembrane region" description="Helical" evidence="5">
    <location>
        <begin position="422"/>
        <end position="445"/>
    </location>
</feature>
<organism evidence="7 8">
    <name type="scientific">Ciona intestinalis</name>
    <name type="common">Transparent sea squirt</name>
    <name type="synonym">Ascidia intestinalis</name>
    <dbReference type="NCBI Taxonomy" id="7719"/>
    <lineage>
        <taxon>Eukaryota</taxon>
        <taxon>Metazoa</taxon>
        <taxon>Chordata</taxon>
        <taxon>Tunicata</taxon>
        <taxon>Ascidiacea</taxon>
        <taxon>Phlebobranchia</taxon>
        <taxon>Cionidae</taxon>
        <taxon>Ciona</taxon>
    </lineage>
</organism>
<dbReference type="SUPFAM" id="SSF103473">
    <property type="entry name" value="MFS general substrate transporter"/>
    <property type="match status" value="1"/>
</dbReference>
<reference evidence="7" key="2">
    <citation type="journal article" date="2008" name="Genome Biol.">
        <title>Improved genome assembly and evidence-based global gene model set for the chordate Ciona intestinalis: new insight into intron and operon populations.</title>
        <authorList>
            <person name="Satou Y."/>
            <person name="Mineta K."/>
            <person name="Ogasawara M."/>
            <person name="Sasakura Y."/>
            <person name="Shoguchi E."/>
            <person name="Ueno K."/>
            <person name="Yamada L."/>
            <person name="Matsumoto J."/>
            <person name="Wasserscheid J."/>
            <person name="Dewar K."/>
            <person name="Wiley G.B."/>
            <person name="Macmil S.L."/>
            <person name="Roe B.A."/>
            <person name="Zeller R.W."/>
            <person name="Hastings K.E."/>
            <person name="Lemaire P."/>
            <person name="Lindquist E."/>
            <person name="Endo T."/>
            <person name="Hotta K."/>
            <person name="Inaba K."/>
        </authorList>
    </citation>
    <scope>NUCLEOTIDE SEQUENCE [LARGE SCALE GENOMIC DNA]</scope>
    <source>
        <strain evidence="7">wild type</strain>
    </source>
</reference>
<dbReference type="Pfam" id="PF00083">
    <property type="entry name" value="Sugar_tr"/>
    <property type="match status" value="1"/>
</dbReference>
<evidence type="ECO:0000313" key="8">
    <source>
        <dbReference type="Proteomes" id="UP000008144"/>
    </source>
</evidence>
<dbReference type="HOGENOM" id="CLU_001265_33_4_1"/>
<dbReference type="GeneTree" id="ENSGT00940000167022"/>
<proteinExistence type="predicted"/>
<sequence length="519" mass="58187">MGDSDLLKIGTGFGSFQKRLVALLILSAYPHGLHILVTVFITYTPRHRCFVPGENSKNDLLRDYIPWNDDTQWWEQCLRYVNTSDVTASDYNSTTDIVVTSPCDHGWIYELEPGVTSASTEYNWVCDRTWYKTLAMTLQMAGMMVGSLVGSLLSDRYGRRAAFLSNYALAVIAISALAFNPLMYGIHVLLFLDGWAIIVRGFAVIVLVTEMLPSKWRDATSVVHTIVFSLGYATLPLIAYLAKDWRWTMAICGGIGLLLLPATLFVPESLGWLLQNNRLKRARKLARRIATVNQMPVDTTKHLFKEFDYNTQVSQIHRLCFGLNVYDLLLRYPYLRYRILIYCICWSSVNLCYFGLSLNTNQLNGNRYLNFFFAALVEPPASLLCLFLIRKLGSRIAFAVQMSIAGLLLIVTPLLQNVHDELSVATAVLGKLFVAGGYTLVFTCTGDLFPTLLRNQAYGASSFVSRMVALLVPYILYIGETTDPSIPYIVMVATAITSSAIVLLLPETKGQQLPNTFQE</sequence>
<feature type="transmembrane region" description="Helical" evidence="5">
    <location>
        <begin position="247"/>
        <end position="274"/>
    </location>
</feature>
<dbReference type="OMA" id="CICWSSV"/>
<dbReference type="EMBL" id="EAAA01000546">
    <property type="status" value="NOT_ANNOTATED_CDS"/>
    <property type="molecule type" value="Genomic_DNA"/>
</dbReference>
<dbReference type="AlphaFoldDB" id="H2XSM1"/>
<evidence type="ECO:0000256" key="5">
    <source>
        <dbReference type="SAM" id="Phobius"/>
    </source>
</evidence>
<feature type="transmembrane region" description="Helical" evidence="5">
    <location>
        <begin position="161"/>
        <end position="179"/>
    </location>
</feature>
<dbReference type="GO" id="GO:0022857">
    <property type="term" value="F:transmembrane transporter activity"/>
    <property type="evidence" value="ECO:0007669"/>
    <property type="project" value="InterPro"/>
</dbReference>
<evidence type="ECO:0000256" key="2">
    <source>
        <dbReference type="ARBA" id="ARBA00022692"/>
    </source>
</evidence>
<dbReference type="InterPro" id="IPR005829">
    <property type="entry name" value="Sugar_transporter_CS"/>
</dbReference>
<evidence type="ECO:0000313" key="7">
    <source>
        <dbReference type="Ensembl" id="ENSCINP00000032655.1"/>
    </source>
</evidence>
<reference evidence="7" key="4">
    <citation type="submission" date="2025-09" db="UniProtKB">
        <authorList>
            <consortium name="Ensembl"/>
        </authorList>
    </citation>
    <scope>IDENTIFICATION</scope>
</reference>
<keyword evidence="2 5" id="KW-0812">Transmembrane</keyword>
<dbReference type="InterPro" id="IPR005828">
    <property type="entry name" value="MFS_sugar_transport-like"/>
</dbReference>
<evidence type="ECO:0000256" key="3">
    <source>
        <dbReference type="ARBA" id="ARBA00022989"/>
    </source>
</evidence>
<keyword evidence="8" id="KW-1185">Reference proteome</keyword>
<evidence type="ECO:0000256" key="4">
    <source>
        <dbReference type="ARBA" id="ARBA00023136"/>
    </source>
</evidence>
<keyword evidence="3 5" id="KW-1133">Transmembrane helix</keyword>
<feature type="transmembrane region" description="Helical" evidence="5">
    <location>
        <begin position="221"/>
        <end position="241"/>
    </location>
</feature>
<name>H2XSM1_CIOIN</name>
<dbReference type="PANTHER" id="PTHR24064">
    <property type="entry name" value="SOLUTE CARRIER FAMILY 22 MEMBER"/>
    <property type="match status" value="1"/>
</dbReference>
<dbReference type="InterPro" id="IPR020846">
    <property type="entry name" value="MFS_dom"/>
</dbReference>
<dbReference type="InParanoid" id="H2XSM1"/>
<dbReference type="GO" id="GO:0016020">
    <property type="term" value="C:membrane"/>
    <property type="evidence" value="ECO:0007669"/>
    <property type="project" value="UniProtKB-SubCell"/>
</dbReference>
<evidence type="ECO:0000259" key="6">
    <source>
        <dbReference type="PROSITE" id="PS50850"/>
    </source>
</evidence>
<accession>H2XSM1</accession>
<protein>
    <recommendedName>
        <fullName evidence="6">Major facilitator superfamily (MFS) profile domain-containing protein</fullName>
    </recommendedName>
</protein>
<keyword evidence="4 5" id="KW-0472">Membrane</keyword>
<dbReference type="InterPro" id="IPR036259">
    <property type="entry name" value="MFS_trans_sf"/>
</dbReference>
<dbReference type="Gene3D" id="1.20.1250.20">
    <property type="entry name" value="MFS general substrate transporter like domains"/>
    <property type="match status" value="1"/>
</dbReference>
<dbReference type="PROSITE" id="PS00216">
    <property type="entry name" value="SUGAR_TRANSPORT_1"/>
    <property type="match status" value="1"/>
</dbReference>
<dbReference type="Ensembl" id="ENSCINT00000037001.1">
    <property type="protein sequence ID" value="ENSCINP00000032655.1"/>
    <property type="gene ID" value="ENSCING00000023320.1"/>
</dbReference>
<dbReference type="PROSITE" id="PS50850">
    <property type="entry name" value="MFS"/>
    <property type="match status" value="1"/>
</dbReference>
<feature type="transmembrane region" description="Helical" evidence="5">
    <location>
        <begin position="368"/>
        <end position="389"/>
    </location>
</feature>
<feature type="transmembrane region" description="Helical" evidence="5">
    <location>
        <begin position="185"/>
        <end position="209"/>
    </location>
</feature>